<dbReference type="InterPro" id="IPR036322">
    <property type="entry name" value="WD40_repeat_dom_sf"/>
</dbReference>
<dbReference type="InterPro" id="IPR001680">
    <property type="entry name" value="WD40_rpt"/>
</dbReference>
<dbReference type="EMBL" id="VRMN01000002">
    <property type="protein sequence ID" value="KAA8496798.1"/>
    <property type="molecule type" value="Genomic_DNA"/>
</dbReference>
<dbReference type="SMART" id="SM00320">
    <property type="entry name" value="WD40"/>
    <property type="match status" value="5"/>
</dbReference>
<keyword evidence="1" id="KW-0853">WD repeat</keyword>
<name>A0A5J4Z0C6_PORPP</name>
<comment type="caution">
    <text evidence="3">The sequence shown here is derived from an EMBL/GenBank/DDBJ whole genome shotgun (WGS) entry which is preliminary data.</text>
</comment>
<protein>
    <submittedName>
        <fullName evidence="3">Uncharacterized protein</fullName>
    </submittedName>
</protein>
<evidence type="ECO:0000313" key="4">
    <source>
        <dbReference type="Proteomes" id="UP000324585"/>
    </source>
</evidence>
<dbReference type="PANTHER" id="PTHR19857:SF8">
    <property type="entry name" value="ANGIO-ASSOCIATED MIGRATORY CELL PROTEIN"/>
    <property type="match status" value="1"/>
</dbReference>
<gene>
    <name evidence="3" type="ORF">FVE85_0527</name>
</gene>
<evidence type="ECO:0000313" key="3">
    <source>
        <dbReference type="EMBL" id="KAA8496798.1"/>
    </source>
</evidence>
<dbReference type="Gene3D" id="2.130.10.10">
    <property type="entry name" value="YVTN repeat-like/Quinoprotein amine dehydrogenase"/>
    <property type="match status" value="2"/>
</dbReference>
<dbReference type="InterPro" id="IPR051179">
    <property type="entry name" value="WD_repeat_multifunction"/>
</dbReference>
<dbReference type="SUPFAM" id="SSF50978">
    <property type="entry name" value="WD40 repeat-like"/>
    <property type="match status" value="1"/>
</dbReference>
<accession>A0A5J4Z0C6</accession>
<sequence>MEVWLPAAPSWFSQSVLSIQHSGVAPSQSKRRRLLAVACRSTVQLYWLPEETPRVRSSVRDLFDCSEASSRSLRKSLQDRGAVEPEPWQRYWRWQAEIREFVPAARVVCVQFNAAPGLCHLLGIGDEDGNVSVVDADTKQRLCAWNLKNHVRGELANQASRTHPAKVMCMAFHGSRMAVALADGTLLLLSCVEGNMAPTVKCRVRELIASRPVEMPSKGVKQAVLARANCMSLCPLINPRVLVLGCSAGVVLFLDSHTMQRRSVFTHSDHTAEVVSLSIEPQRSCTAAALIACGTSSGKLFVLRVDIASDLVSCVLDMQVPERDESDAAVRSNTNTKARSKLNDHWVSCVWLKSNRVLFGARGDQIFALDHVAEPGRVDASCHEITEELTLLAPVPGLEHGLESIAEICTTRPFFCPLAVDLLQQDRVSSHVKTKPHEYVLCASMSGHLFMLDESHNAVWSCLSGVSDAVSCLQVSGGFVLLASLGEPSVRILLGCPHSELGKAQRQLLKLDFVFSPGWTIDTLCLVLPGIDECATEDAWLFIGLSVPRLIVVRLDLLGGENVSGTGERSTLVGLESKGYRTLDFSGIVSEPAKGLHSYVHVEAESDGPADTKLATAKLVSIHPVANTILTWDVSTLATYAFAGNSTSKVIKASLQMHGTFLRKEKVPGLSFMSAESAKQVVSVVATQTLENHRTSMVLAGQQDGSVVCLQAPRVSSLPELRHVWPCKIREATCLAMCKRFRALAVGDSRGTISVFCVSAAQTSLCVHVCSVESSGVMRTRITSMDWTYGSHFAYLASAATDGAICVWKFQLGSQSKAEPFPILLQQHPEGVARIRAHQGSVKEVRWLESISSVTSMDLDDGDQPRKGRQMWHLVSSGEDSTLRAWNIFRHSTAWPAKKSSTGRLLKK</sequence>
<evidence type="ECO:0000256" key="1">
    <source>
        <dbReference type="ARBA" id="ARBA00022574"/>
    </source>
</evidence>
<keyword evidence="4" id="KW-1185">Reference proteome</keyword>
<dbReference type="PANTHER" id="PTHR19857">
    <property type="entry name" value="MITOCHONDRIAL DIVISION PROTEIN 1-RELATED"/>
    <property type="match status" value="1"/>
</dbReference>
<dbReference type="AlphaFoldDB" id="A0A5J4Z0C6"/>
<organism evidence="3 4">
    <name type="scientific">Porphyridium purpureum</name>
    <name type="common">Red alga</name>
    <name type="synonym">Porphyridium cruentum</name>
    <dbReference type="NCBI Taxonomy" id="35688"/>
    <lineage>
        <taxon>Eukaryota</taxon>
        <taxon>Rhodophyta</taxon>
        <taxon>Bangiophyceae</taxon>
        <taxon>Porphyridiales</taxon>
        <taxon>Porphyridiaceae</taxon>
        <taxon>Porphyridium</taxon>
    </lineage>
</organism>
<dbReference type="Proteomes" id="UP000324585">
    <property type="component" value="Unassembled WGS sequence"/>
</dbReference>
<evidence type="ECO:0000256" key="2">
    <source>
        <dbReference type="ARBA" id="ARBA00022737"/>
    </source>
</evidence>
<proteinExistence type="predicted"/>
<reference evidence="4" key="1">
    <citation type="journal article" date="2019" name="Nat. Commun.">
        <title>Expansion of phycobilisome linker gene families in mesophilic red algae.</title>
        <authorList>
            <person name="Lee J."/>
            <person name="Kim D."/>
            <person name="Bhattacharya D."/>
            <person name="Yoon H.S."/>
        </authorList>
    </citation>
    <scope>NUCLEOTIDE SEQUENCE [LARGE SCALE GENOMIC DNA]</scope>
    <source>
        <strain evidence="4">CCMP 1328</strain>
    </source>
</reference>
<dbReference type="InterPro" id="IPR015943">
    <property type="entry name" value="WD40/YVTN_repeat-like_dom_sf"/>
</dbReference>
<keyword evidence="2" id="KW-0677">Repeat</keyword>